<evidence type="ECO:0000256" key="1">
    <source>
        <dbReference type="ARBA" id="ARBA00022578"/>
    </source>
</evidence>
<dbReference type="InterPro" id="IPR012337">
    <property type="entry name" value="RNaseH-like_sf"/>
</dbReference>
<dbReference type="OrthoDB" id="4363633at2759"/>
<keyword evidence="8" id="KW-1185">Reference proteome</keyword>
<dbReference type="InterPro" id="IPR036397">
    <property type="entry name" value="RNaseH_sf"/>
</dbReference>
<dbReference type="STRING" id="441959.B8MPQ9"/>
<dbReference type="GO" id="GO:0003723">
    <property type="term" value="F:RNA binding"/>
    <property type="evidence" value="ECO:0007669"/>
    <property type="project" value="UniProtKB-KW"/>
</dbReference>
<evidence type="ECO:0000259" key="6">
    <source>
        <dbReference type="PROSITE" id="PS50994"/>
    </source>
</evidence>
<comment type="catalytic activity">
    <reaction evidence="3">
        <text>DNA(n) + a 2'-deoxyribonucleoside 5'-triphosphate = DNA(n+1) + diphosphate</text>
        <dbReference type="Rhea" id="RHEA:22508"/>
        <dbReference type="Rhea" id="RHEA-COMP:17339"/>
        <dbReference type="Rhea" id="RHEA-COMP:17340"/>
        <dbReference type="ChEBI" id="CHEBI:33019"/>
        <dbReference type="ChEBI" id="CHEBI:61560"/>
        <dbReference type="ChEBI" id="CHEBI:173112"/>
        <dbReference type="EC" id="2.7.7.49"/>
    </reaction>
</comment>
<accession>B8MPQ9</accession>
<feature type="compositionally biased region" description="Basic residues" evidence="5">
    <location>
        <begin position="20"/>
        <end position="29"/>
    </location>
</feature>
<dbReference type="PhylomeDB" id="B8MPQ9"/>
<dbReference type="RefSeq" id="XP_002486806.1">
    <property type="nucleotide sequence ID" value="XM_002486761.1"/>
</dbReference>
<keyword evidence="2" id="KW-0694">RNA-binding</keyword>
<protein>
    <recommendedName>
        <fullName evidence="6">Integrase catalytic domain-containing protein</fullName>
    </recommendedName>
</protein>
<evidence type="ECO:0000256" key="5">
    <source>
        <dbReference type="SAM" id="MobiDB-lite"/>
    </source>
</evidence>
<dbReference type="EMBL" id="EQ962659">
    <property type="protein sequence ID" value="EED12695.1"/>
    <property type="molecule type" value="Genomic_DNA"/>
</dbReference>
<dbReference type="GeneID" id="8106809"/>
<feature type="region of interest" description="Disordered" evidence="5">
    <location>
        <begin position="557"/>
        <end position="598"/>
    </location>
</feature>
<dbReference type="VEuPathDB" id="FungiDB:TSTA_052190"/>
<organism evidence="7 8">
    <name type="scientific">Talaromyces stipitatus (strain ATCC 10500 / CBS 375.48 / QM 6759 / NRRL 1006)</name>
    <name type="common">Penicillium stipitatum</name>
    <dbReference type="NCBI Taxonomy" id="441959"/>
    <lineage>
        <taxon>Eukaryota</taxon>
        <taxon>Fungi</taxon>
        <taxon>Dikarya</taxon>
        <taxon>Ascomycota</taxon>
        <taxon>Pezizomycotina</taxon>
        <taxon>Eurotiomycetes</taxon>
        <taxon>Eurotiomycetidae</taxon>
        <taxon>Eurotiales</taxon>
        <taxon>Trichocomaceae</taxon>
        <taxon>Talaromyces</taxon>
        <taxon>Talaromyces sect. Talaromyces</taxon>
    </lineage>
</organism>
<dbReference type="PANTHER" id="PTHR42648">
    <property type="entry name" value="TRANSPOSASE, PUTATIVE-RELATED"/>
    <property type="match status" value="1"/>
</dbReference>
<dbReference type="Pfam" id="PF25597">
    <property type="entry name" value="SH3_retrovirus"/>
    <property type="match status" value="1"/>
</dbReference>
<dbReference type="GO" id="GO:0005634">
    <property type="term" value="C:nucleus"/>
    <property type="evidence" value="ECO:0007669"/>
    <property type="project" value="UniProtKB-ARBA"/>
</dbReference>
<dbReference type="Gene3D" id="3.30.420.10">
    <property type="entry name" value="Ribonuclease H-like superfamily/Ribonuclease H"/>
    <property type="match status" value="1"/>
</dbReference>
<comment type="catalytic activity">
    <reaction evidence="4">
        <text>DNA(n) + a 2'-deoxyribonucleoside 5'-triphosphate = DNA(n+1) + diphosphate</text>
        <dbReference type="Rhea" id="RHEA:22508"/>
        <dbReference type="Rhea" id="RHEA-COMP:17339"/>
        <dbReference type="Rhea" id="RHEA-COMP:17340"/>
        <dbReference type="ChEBI" id="CHEBI:33019"/>
        <dbReference type="ChEBI" id="CHEBI:61560"/>
        <dbReference type="ChEBI" id="CHEBI:173112"/>
        <dbReference type="EC" id="2.7.7.7"/>
    </reaction>
</comment>
<dbReference type="AlphaFoldDB" id="B8MPQ9"/>
<dbReference type="PANTHER" id="PTHR42648:SF18">
    <property type="entry name" value="RETROTRANSPOSON, UNCLASSIFIED-LIKE PROTEIN"/>
    <property type="match status" value="1"/>
</dbReference>
<dbReference type="InterPro" id="IPR039537">
    <property type="entry name" value="Retrotran_Ty1/copia-like"/>
</dbReference>
<dbReference type="GO" id="GO:0003964">
    <property type="term" value="F:RNA-directed DNA polymerase activity"/>
    <property type="evidence" value="ECO:0007669"/>
    <property type="project" value="UniProtKB-EC"/>
</dbReference>
<dbReference type="InParanoid" id="B8MPQ9"/>
<dbReference type="HOGENOM" id="CLU_399105_0_0_1"/>
<feature type="compositionally biased region" description="Basic and acidic residues" evidence="5">
    <location>
        <begin position="584"/>
        <end position="598"/>
    </location>
</feature>
<reference evidence="8" key="1">
    <citation type="journal article" date="2015" name="Genome Announc.">
        <title>Genome sequence of the AIDS-associated pathogen Penicillium marneffei (ATCC18224) and its near taxonomic relative Talaromyces stipitatus (ATCC10500).</title>
        <authorList>
            <person name="Nierman W.C."/>
            <person name="Fedorova-Abrams N.D."/>
            <person name="Andrianopoulos A."/>
        </authorList>
    </citation>
    <scope>NUCLEOTIDE SEQUENCE [LARGE SCALE GENOMIC DNA]</scope>
    <source>
        <strain evidence="8">ATCC 10500 / CBS 375.48 / QM 6759 / NRRL 1006</strain>
    </source>
</reference>
<dbReference type="GO" id="GO:0032196">
    <property type="term" value="P:transposition"/>
    <property type="evidence" value="ECO:0007669"/>
    <property type="project" value="UniProtKB-KW"/>
</dbReference>
<evidence type="ECO:0000256" key="2">
    <source>
        <dbReference type="ARBA" id="ARBA00022884"/>
    </source>
</evidence>
<feature type="compositionally biased region" description="Polar residues" evidence="5">
    <location>
        <begin position="624"/>
        <end position="634"/>
    </location>
</feature>
<sequence length="690" mass="77770">MDELPKSWNPRRNNLWNYSKAKKARGGLKKSKDLTNQKPTPVPLASTSLYNSAFSTAQIPVVNTSESTTRRGPWIAPSTTTTCIKLYLSHLKDDPQPYNDQVNHDLSASVLATVPKVVDDFAHYQVTRDSTTTLSLYMQPRSIEGSWVADSGAANNIADDNATFLKYRKYSPSDVKPTFTCSNGTISTTQAVSPILQHRRLAHLGHKRTKLAEKLGIVEPSDDQHEFYEVCQLDKARQIISRANMPKAMKVGGIIYVDIQHIKPTAHDGSNYATFILNNYSRMLEARFHINKDGASKALIDYCKEFHNSAGCWPVLIAKDLGREFNVFNNWAKNLGILLRHSLPRTKEPNRAIERLQFFIVQISQVMIIDTGLPPNLWPFAIDTTIYIHSRLPLVDRKEALIQIWRRGLLLLNPTLYLEHLRVWGCKAYVYIPIENRVKAEKVKPKALIGRLVGYVGDHGHVYRIWYPDTGKTEGDEDGTLDIVNDVQSMPKAGWGKPISIKVFDANTSSNRSERLLLTGEPSHEDIFTILGQDQETTFNYHENQYAQCHLVTLSPSPENLASDTPIESVESDHKPTSDIQDIQIHDSPPENNNKDLSPDQMQLLQETAATQPAEPQRLELRRSSCSTKGQRSIASFKEEQTTQAEQERLRRAQKKVKFAIETEVNDDPNESTNPNALIAIAATGLTKRK</sequence>
<dbReference type="SUPFAM" id="SSF53098">
    <property type="entry name" value="Ribonuclease H-like"/>
    <property type="match status" value="1"/>
</dbReference>
<evidence type="ECO:0000313" key="7">
    <source>
        <dbReference type="EMBL" id="EED12695.1"/>
    </source>
</evidence>
<dbReference type="GO" id="GO:0015074">
    <property type="term" value="P:DNA integration"/>
    <property type="evidence" value="ECO:0007669"/>
    <property type="project" value="InterPro"/>
</dbReference>
<evidence type="ECO:0000256" key="4">
    <source>
        <dbReference type="ARBA" id="ARBA00049244"/>
    </source>
</evidence>
<evidence type="ECO:0000313" key="8">
    <source>
        <dbReference type="Proteomes" id="UP000001745"/>
    </source>
</evidence>
<keyword evidence="1" id="KW-0815">Transposition</keyword>
<feature type="compositionally biased region" description="Basic and acidic residues" evidence="5">
    <location>
        <begin position="637"/>
        <end position="648"/>
    </location>
</feature>
<feature type="region of interest" description="Disordered" evidence="5">
    <location>
        <begin position="610"/>
        <end position="648"/>
    </location>
</feature>
<evidence type="ECO:0000256" key="3">
    <source>
        <dbReference type="ARBA" id="ARBA00048173"/>
    </source>
</evidence>
<name>B8MPQ9_TALSN</name>
<proteinExistence type="predicted"/>
<dbReference type="eggNOG" id="KOG0017">
    <property type="taxonomic scope" value="Eukaryota"/>
</dbReference>
<dbReference type="GO" id="GO:0003887">
    <property type="term" value="F:DNA-directed DNA polymerase activity"/>
    <property type="evidence" value="ECO:0007669"/>
    <property type="project" value="UniProtKB-EC"/>
</dbReference>
<gene>
    <name evidence="7" type="ORF">TSTA_052190</name>
</gene>
<feature type="region of interest" description="Disordered" evidence="5">
    <location>
        <begin position="1"/>
        <end position="42"/>
    </location>
</feature>
<feature type="domain" description="Integrase catalytic" evidence="6">
    <location>
        <begin position="242"/>
        <end position="422"/>
    </location>
</feature>
<dbReference type="InterPro" id="IPR001584">
    <property type="entry name" value="Integrase_cat-core"/>
</dbReference>
<dbReference type="Proteomes" id="UP000001745">
    <property type="component" value="Unassembled WGS sequence"/>
</dbReference>
<dbReference type="PROSITE" id="PS50994">
    <property type="entry name" value="INTEGRASE"/>
    <property type="match status" value="1"/>
</dbReference>
<dbReference type="InterPro" id="IPR057670">
    <property type="entry name" value="SH3_retrovirus"/>
</dbReference>